<feature type="region of interest" description="Disordered" evidence="5">
    <location>
        <begin position="207"/>
        <end position="239"/>
    </location>
</feature>
<keyword evidence="2" id="KW-0227">DNA damage</keyword>
<comment type="caution">
    <text evidence="7">The sequence shown here is derived from an EMBL/GenBank/DDBJ whole genome shotgun (WGS) entry which is preliminary data.</text>
</comment>
<keyword evidence="8" id="KW-1185">Reference proteome</keyword>
<evidence type="ECO:0000313" key="7">
    <source>
        <dbReference type="EMBL" id="KAF9885447.1"/>
    </source>
</evidence>
<organism evidence="7 8">
    <name type="scientific">Aspergillus nanangensis</name>
    <dbReference type="NCBI Taxonomy" id="2582783"/>
    <lineage>
        <taxon>Eukaryota</taxon>
        <taxon>Fungi</taxon>
        <taxon>Dikarya</taxon>
        <taxon>Ascomycota</taxon>
        <taxon>Pezizomycotina</taxon>
        <taxon>Eurotiomycetes</taxon>
        <taxon>Eurotiomycetidae</taxon>
        <taxon>Eurotiales</taxon>
        <taxon>Aspergillaceae</taxon>
        <taxon>Aspergillus</taxon>
        <taxon>Aspergillus subgen. Circumdati</taxon>
    </lineage>
</organism>
<evidence type="ECO:0000313" key="8">
    <source>
        <dbReference type="Proteomes" id="UP001194746"/>
    </source>
</evidence>
<keyword evidence="3" id="KW-0539">Nucleus</keyword>
<dbReference type="InterPro" id="IPR013882">
    <property type="entry name" value="Ctp1_C"/>
</dbReference>
<evidence type="ECO:0000256" key="3">
    <source>
        <dbReference type="ARBA" id="ARBA00023242"/>
    </source>
</evidence>
<evidence type="ECO:0000256" key="4">
    <source>
        <dbReference type="SAM" id="Coils"/>
    </source>
</evidence>
<keyword evidence="4" id="KW-0175">Coiled coil</keyword>
<evidence type="ECO:0000259" key="6">
    <source>
        <dbReference type="Pfam" id="PF08573"/>
    </source>
</evidence>
<gene>
    <name evidence="7" type="primary">PEX16_1</name>
    <name evidence="7" type="ORF">FE257_012883</name>
</gene>
<feature type="compositionally biased region" description="Low complexity" evidence="5">
    <location>
        <begin position="479"/>
        <end position="488"/>
    </location>
</feature>
<name>A0AAD4GQF7_ASPNN</name>
<protein>
    <submittedName>
        <fullName evidence="7">Peroxisomal membrane protein pex16</fullName>
    </submittedName>
</protein>
<feature type="compositionally biased region" description="Polar residues" evidence="5">
    <location>
        <begin position="335"/>
        <end position="346"/>
    </location>
</feature>
<dbReference type="AlphaFoldDB" id="A0AAD4GQF7"/>
<evidence type="ECO:0000256" key="1">
    <source>
        <dbReference type="ARBA" id="ARBA00004123"/>
    </source>
</evidence>
<dbReference type="InterPro" id="IPR033316">
    <property type="entry name" value="RBBP8-like"/>
</dbReference>
<proteinExistence type="predicted"/>
<feature type="region of interest" description="Disordered" evidence="5">
    <location>
        <begin position="439"/>
        <end position="458"/>
    </location>
</feature>
<dbReference type="GO" id="GO:0003684">
    <property type="term" value="F:damaged DNA binding"/>
    <property type="evidence" value="ECO:0007669"/>
    <property type="project" value="TreeGrafter"/>
</dbReference>
<feature type="region of interest" description="Disordered" evidence="5">
    <location>
        <begin position="335"/>
        <end position="371"/>
    </location>
</feature>
<feature type="compositionally biased region" description="Basic and acidic residues" evidence="5">
    <location>
        <begin position="507"/>
        <end position="519"/>
    </location>
</feature>
<accession>A0AAD4GQF7</accession>
<feature type="compositionally biased region" description="Polar residues" evidence="5">
    <location>
        <begin position="525"/>
        <end position="542"/>
    </location>
</feature>
<dbReference type="PANTHER" id="PTHR15107">
    <property type="entry name" value="RETINOBLASTOMA BINDING PROTEIN 8"/>
    <property type="match status" value="1"/>
</dbReference>
<evidence type="ECO:0000256" key="5">
    <source>
        <dbReference type="SAM" id="MobiDB-lite"/>
    </source>
</evidence>
<dbReference type="GO" id="GO:0005634">
    <property type="term" value="C:nucleus"/>
    <property type="evidence" value="ECO:0007669"/>
    <property type="project" value="UniProtKB-SubCell"/>
</dbReference>
<dbReference type="EMBL" id="VCAU01000095">
    <property type="protein sequence ID" value="KAF9885447.1"/>
    <property type="molecule type" value="Genomic_DNA"/>
</dbReference>
<dbReference type="PANTHER" id="PTHR15107:SF0">
    <property type="entry name" value="DNA ENDONUCLEASE ACTIVATOR CTP1 C-TERMINAL DOMAIN-CONTAINING PROTEIN"/>
    <property type="match status" value="1"/>
</dbReference>
<feature type="region of interest" description="Disordered" evidence="5">
    <location>
        <begin position="479"/>
        <end position="558"/>
    </location>
</feature>
<reference evidence="7" key="1">
    <citation type="journal article" date="2019" name="Beilstein J. Org. Chem.">
        <title>Nanangenines: drimane sesquiterpenoids as the dominant metabolite cohort of a novel Australian fungus, Aspergillus nanangensis.</title>
        <authorList>
            <person name="Lacey H.J."/>
            <person name="Gilchrist C.L.M."/>
            <person name="Crombie A."/>
            <person name="Kalaitzis J.A."/>
            <person name="Vuong D."/>
            <person name="Rutledge P.J."/>
            <person name="Turner P."/>
            <person name="Pitt J.I."/>
            <person name="Lacey E."/>
            <person name="Chooi Y.H."/>
            <person name="Piggott A.M."/>
        </authorList>
    </citation>
    <scope>NUCLEOTIDE SEQUENCE</scope>
    <source>
        <strain evidence="7">MST-FP2251</strain>
    </source>
</reference>
<sequence>MDILKRLHTSVAQTFENTFDDAYKDLQAQLSQHEARASKAEERARSAENASIASAAEIEKLRKEIELLREELYGNNTGSEDAGASADFLQRLEETYSPQHVMGFCESSSSTHRKPDEKELAIILDRYPALYSDAYTLADVSGKLKEQVKRQKQKLLDWQKRLYRDEFTIVLEGVPAKFKRIQNIVKEIQTPQPMIHTPAPIEYEVTEGPSTSRLPRHGSDHNSHTVTSLPAHKSPKDNFQLQGHEESTYLASTQSNSSNAGDEIERDGCNVLHRQQQGTLKRKGILLEGPPSKVPDYHSIRENQVIEQPVVIKKETMLSSPPEELSQVRGTIGTQDLDETGSTVETPTKRRTRKLYQSQGVAPSHMKSQPGRQLELQYQDQIAAETHSRWSTTLQPVDGNLRYVSSRFSNKTPARNPEKMKKYAISSVAEDGDENHTDLFAKNQTRESGSGAGGRRAMLDTDNLSLGRRLHDLLEQPLPLKQPLSPSSGELRSLKDAQGHRRNVKCSKSEYTEKPDNRLSVELPSETNQPGPIEQQSSNNIHTYPETDQDPITPRPEDEPYRARPLHRLQASHFKINPDNNQGLDYVFDTVVRKKDERKHLTGCTRKGCCGDHFRAMARLNLDHTSPVEEQRLLEEYLGEDRNLLIGLPERDRLGLLHEAQARRMANTFGKHRHQHQRPGTPPGFWRTEMPDTQELEHDREQARVVEREKVEERYREAMRPHGLWKFADE</sequence>
<evidence type="ECO:0000256" key="2">
    <source>
        <dbReference type="ARBA" id="ARBA00022763"/>
    </source>
</evidence>
<dbReference type="Proteomes" id="UP001194746">
    <property type="component" value="Unassembled WGS sequence"/>
</dbReference>
<dbReference type="Pfam" id="PF08573">
    <property type="entry name" value="SAE2"/>
    <property type="match status" value="1"/>
</dbReference>
<dbReference type="GO" id="GO:0010792">
    <property type="term" value="P:DNA double-strand break processing involved in repair via single-strand annealing"/>
    <property type="evidence" value="ECO:0007669"/>
    <property type="project" value="TreeGrafter"/>
</dbReference>
<feature type="coiled-coil region" evidence="4">
    <location>
        <begin position="23"/>
        <end position="71"/>
    </location>
</feature>
<feature type="compositionally biased region" description="Polar residues" evidence="5">
    <location>
        <begin position="355"/>
        <end position="371"/>
    </location>
</feature>
<feature type="domain" description="DNA endonuclease activator Ctp1 C-terminal" evidence="6">
    <location>
        <begin position="588"/>
        <end position="695"/>
    </location>
</feature>
<comment type="subcellular location">
    <subcellularLocation>
        <location evidence="1">Nucleus</location>
    </subcellularLocation>
</comment>
<reference evidence="7" key="2">
    <citation type="submission" date="2020-02" db="EMBL/GenBank/DDBJ databases">
        <authorList>
            <person name="Gilchrist C.L.M."/>
            <person name="Chooi Y.-H."/>
        </authorList>
    </citation>
    <scope>NUCLEOTIDE SEQUENCE</scope>
    <source>
        <strain evidence="7">MST-FP2251</strain>
    </source>
</reference>